<proteinExistence type="predicted"/>
<dbReference type="InterPro" id="IPR042089">
    <property type="entry name" value="Peptidase_M13_dom_2"/>
</dbReference>
<evidence type="ECO:0000313" key="3">
    <source>
        <dbReference type="Proteomes" id="UP000821837"/>
    </source>
</evidence>
<dbReference type="SUPFAM" id="SSF55486">
    <property type="entry name" value="Metalloproteases ('zincins'), catalytic domain"/>
    <property type="match status" value="1"/>
</dbReference>
<evidence type="ECO:0000313" key="2">
    <source>
        <dbReference type="EMBL" id="KAH7956762.1"/>
    </source>
</evidence>
<comment type="caution">
    <text evidence="2">The sequence shown here is derived from an EMBL/GenBank/DDBJ whole genome shotgun (WGS) entry which is preliminary data.</text>
</comment>
<dbReference type="PROSITE" id="PS51885">
    <property type="entry name" value="NEPRILYSIN"/>
    <property type="match status" value="1"/>
</dbReference>
<dbReference type="InterPro" id="IPR024079">
    <property type="entry name" value="MetalloPept_cat_dom_sf"/>
</dbReference>
<dbReference type="VEuPathDB" id="VectorBase:RSAN_055534"/>
<dbReference type="GO" id="GO:0005886">
    <property type="term" value="C:plasma membrane"/>
    <property type="evidence" value="ECO:0007669"/>
    <property type="project" value="TreeGrafter"/>
</dbReference>
<organism evidence="2 3">
    <name type="scientific">Rhipicephalus sanguineus</name>
    <name type="common">Brown dog tick</name>
    <name type="synonym">Ixodes sanguineus</name>
    <dbReference type="NCBI Taxonomy" id="34632"/>
    <lineage>
        <taxon>Eukaryota</taxon>
        <taxon>Metazoa</taxon>
        <taxon>Ecdysozoa</taxon>
        <taxon>Arthropoda</taxon>
        <taxon>Chelicerata</taxon>
        <taxon>Arachnida</taxon>
        <taxon>Acari</taxon>
        <taxon>Parasitiformes</taxon>
        <taxon>Ixodida</taxon>
        <taxon>Ixodoidea</taxon>
        <taxon>Ixodidae</taxon>
        <taxon>Rhipicephalinae</taxon>
        <taxon>Rhipicephalus</taxon>
        <taxon>Rhipicephalus</taxon>
    </lineage>
</organism>
<dbReference type="GO" id="GO:0004222">
    <property type="term" value="F:metalloendopeptidase activity"/>
    <property type="evidence" value="ECO:0007669"/>
    <property type="project" value="InterPro"/>
</dbReference>
<accession>A0A9D4PX41</accession>
<dbReference type="Gene3D" id="1.10.1380.10">
    <property type="entry name" value="Neutral endopeptidase , domain2"/>
    <property type="match status" value="1"/>
</dbReference>
<reference evidence="2" key="1">
    <citation type="journal article" date="2020" name="Cell">
        <title>Large-Scale Comparative Analyses of Tick Genomes Elucidate Their Genetic Diversity and Vector Capacities.</title>
        <authorList>
            <consortium name="Tick Genome and Microbiome Consortium (TIGMIC)"/>
            <person name="Jia N."/>
            <person name="Wang J."/>
            <person name="Shi W."/>
            <person name="Du L."/>
            <person name="Sun Y."/>
            <person name="Zhan W."/>
            <person name="Jiang J.F."/>
            <person name="Wang Q."/>
            <person name="Zhang B."/>
            <person name="Ji P."/>
            <person name="Bell-Sakyi L."/>
            <person name="Cui X.M."/>
            <person name="Yuan T.T."/>
            <person name="Jiang B.G."/>
            <person name="Yang W.F."/>
            <person name="Lam T.T."/>
            <person name="Chang Q.C."/>
            <person name="Ding S.J."/>
            <person name="Wang X.J."/>
            <person name="Zhu J.G."/>
            <person name="Ruan X.D."/>
            <person name="Zhao L."/>
            <person name="Wei J.T."/>
            <person name="Ye R.Z."/>
            <person name="Que T.C."/>
            <person name="Du C.H."/>
            <person name="Zhou Y.H."/>
            <person name="Cheng J.X."/>
            <person name="Dai P.F."/>
            <person name="Guo W.B."/>
            <person name="Han X.H."/>
            <person name="Huang E.J."/>
            <person name="Li L.F."/>
            <person name="Wei W."/>
            <person name="Gao Y.C."/>
            <person name="Liu J.Z."/>
            <person name="Shao H.Z."/>
            <person name="Wang X."/>
            <person name="Wang C.C."/>
            <person name="Yang T.C."/>
            <person name="Huo Q.B."/>
            <person name="Li W."/>
            <person name="Chen H.Y."/>
            <person name="Chen S.E."/>
            <person name="Zhou L.G."/>
            <person name="Ni X.B."/>
            <person name="Tian J.H."/>
            <person name="Sheng Y."/>
            <person name="Liu T."/>
            <person name="Pan Y.S."/>
            <person name="Xia L.Y."/>
            <person name="Li J."/>
            <person name="Zhao F."/>
            <person name="Cao W.C."/>
        </authorList>
    </citation>
    <scope>NUCLEOTIDE SEQUENCE</scope>
    <source>
        <strain evidence="2">Rsan-2018</strain>
    </source>
</reference>
<dbReference type="AlphaFoldDB" id="A0A9D4PX41"/>
<dbReference type="InterPro" id="IPR018497">
    <property type="entry name" value="Peptidase_M13_C"/>
</dbReference>
<dbReference type="PANTHER" id="PTHR11733:SF241">
    <property type="entry name" value="GH26575P-RELATED"/>
    <property type="match status" value="1"/>
</dbReference>
<sequence>MADLRSWLASKGLDFFNMTEDASYDAVDALVMLSLQCHMPALLALEVDRMRFLNKKRFVSFVFYKDDVEWYLNYHMTNQSNITGKRSRYEVYLSSYGLRDDALNTMSRTLEAYGSQDLYFLSASQVAATLDHLAKQPTDLTVVRIADLGNLTKVHVDSGRWVSIFGRYTGGIYGGEDYIQVQSSAPTLLVELLSSSAVGTHGLRCLLAWRVLRWVGDLASTASAGAQANRQPFDNVCYELVLLVMEPVLMRKYDDIDANAGAARRARDMVGGIKAAFKRFLYAFTWMGDETHGMAEQRLSDVAALVGYPDGTPDSTGLNDYYDELEDSKPTRFFRDWRIALELYARRLVRDQQHLLFLSVTANVSYSTAANAIIVPAASLHPGIFYQGGPASVNYGGLGTAQHLFHAQLTGDPPDSENLADVMGLLAAYSAFTGLPHEERAVTLHGSPLNSDQTFYAFHCAKLCEAKRKTSSHSRQGEARLRCVVPLMNSEAFAEAFKCPDSSPMNPPRKCSLW</sequence>
<gene>
    <name evidence="2" type="ORF">HPB52_012547</name>
</gene>
<evidence type="ECO:0000259" key="1">
    <source>
        <dbReference type="Pfam" id="PF01431"/>
    </source>
</evidence>
<dbReference type="EMBL" id="JABSTV010001250">
    <property type="protein sequence ID" value="KAH7956762.1"/>
    <property type="molecule type" value="Genomic_DNA"/>
</dbReference>
<protein>
    <recommendedName>
        <fullName evidence="1">Peptidase M13 C-terminal domain-containing protein</fullName>
    </recommendedName>
</protein>
<reference evidence="2" key="2">
    <citation type="submission" date="2021-09" db="EMBL/GenBank/DDBJ databases">
        <authorList>
            <person name="Jia N."/>
            <person name="Wang J."/>
            <person name="Shi W."/>
            <person name="Du L."/>
            <person name="Sun Y."/>
            <person name="Zhan W."/>
            <person name="Jiang J."/>
            <person name="Wang Q."/>
            <person name="Zhang B."/>
            <person name="Ji P."/>
            <person name="Sakyi L.B."/>
            <person name="Cui X."/>
            <person name="Yuan T."/>
            <person name="Jiang B."/>
            <person name="Yang W."/>
            <person name="Lam T.T.-Y."/>
            <person name="Chang Q."/>
            <person name="Ding S."/>
            <person name="Wang X."/>
            <person name="Zhu J."/>
            <person name="Ruan X."/>
            <person name="Zhao L."/>
            <person name="Wei J."/>
            <person name="Que T."/>
            <person name="Du C."/>
            <person name="Cheng J."/>
            <person name="Dai P."/>
            <person name="Han X."/>
            <person name="Huang E."/>
            <person name="Gao Y."/>
            <person name="Liu J."/>
            <person name="Shao H."/>
            <person name="Ye R."/>
            <person name="Li L."/>
            <person name="Wei W."/>
            <person name="Wang X."/>
            <person name="Wang C."/>
            <person name="Huo Q."/>
            <person name="Li W."/>
            <person name="Guo W."/>
            <person name="Chen H."/>
            <person name="Chen S."/>
            <person name="Zhou L."/>
            <person name="Zhou L."/>
            <person name="Ni X."/>
            <person name="Tian J."/>
            <person name="Zhou Y."/>
            <person name="Sheng Y."/>
            <person name="Liu T."/>
            <person name="Pan Y."/>
            <person name="Xia L."/>
            <person name="Li J."/>
            <person name="Zhao F."/>
            <person name="Cao W."/>
        </authorList>
    </citation>
    <scope>NUCLEOTIDE SEQUENCE</scope>
    <source>
        <strain evidence="2">Rsan-2018</strain>
        <tissue evidence="2">Larvae</tissue>
    </source>
</reference>
<dbReference type="Gene3D" id="3.40.390.10">
    <property type="entry name" value="Collagenase (Catalytic Domain)"/>
    <property type="match status" value="2"/>
</dbReference>
<dbReference type="PANTHER" id="PTHR11733">
    <property type="entry name" value="ZINC METALLOPROTEASE FAMILY M13 NEPRILYSIN-RELATED"/>
    <property type="match status" value="1"/>
</dbReference>
<dbReference type="Proteomes" id="UP000821837">
    <property type="component" value="Unassembled WGS sequence"/>
</dbReference>
<dbReference type="GO" id="GO:0016485">
    <property type="term" value="P:protein processing"/>
    <property type="evidence" value="ECO:0007669"/>
    <property type="project" value="TreeGrafter"/>
</dbReference>
<feature type="domain" description="Peptidase M13 C-terminal" evidence="1">
    <location>
        <begin position="416"/>
        <end position="513"/>
    </location>
</feature>
<keyword evidence="3" id="KW-1185">Reference proteome</keyword>
<dbReference type="Pfam" id="PF01431">
    <property type="entry name" value="Peptidase_M13"/>
    <property type="match status" value="1"/>
</dbReference>
<dbReference type="InterPro" id="IPR000718">
    <property type="entry name" value="Peptidase_M13"/>
</dbReference>
<name>A0A9D4PX41_RHISA</name>